<proteinExistence type="predicted"/>
<evidence type="ECO:0000313" key="1">
    <source>
        <dbReference type="EMBL" id="JAE37078.1"/>
    </source>
</evidence>
<sequence>MPLVHGTHARGPHFLAAPQVGVPSCGHARPVSPPEVEGLRLTFRLDEQASMCRKSWCRVSLGCC</sequence>
<dbReference type="AlphaFoldDB" id="A0A0A9HVY7"/>
<protein>
    <submittedName>
        <fullName evidence="1">Uncharacterized protein</fullName>
    </submittedName>
</protein>
<dbReference type="EMBL" id="GBRH01160818">
    <property type="protein sequence ID" value="JAE37078.1"/>
    <property type="molecule type" value="Transcribed_RNA"/>
</dbReference>
<reference evidence="1" key="2">
    <citation type="journal article" date="2015" name="Data Brief">
        <title>Shoot transcriptome of the giant reed, Arundo donax.</title>
        <authorList>
            <person name="Barrero R.A."/>
            <person name="Guerrero F.D."/>
            <person name="Moolhuijzen P."/>
            <person name="Goolsby J.A."/>
            <person name="Tidwell J."/>
            <person name="Bellgard S.E."/>
            <person name="Bellgard M.I."/>
        </authorList>
    </citation>
    <scope>NUCLEOTIDE SEQUENCE</scope>
    <source>
        <tissue evidence="1">Shoot tissue taken approximately 20 cm above the soil surface</tissue>
    </source>
</reference>
<reference evidence="1" key="1">
    <citation type="submission" date="2014-09" db="EMBL/GenBank/DDBJ databases">
        <authorList>
            <person name="Magalhaes I.L.F."/>
            <person name="Oliveira U."/>
            <person name="Santos F.R."/>
            <person name="Vidigal T.H.D.A."/>
            <person name="Brescovit A.D."/>
            <person name="Santos A.J."/>
        </authorList>
    </citation>
    <scope>NUCLEOTIDE SEQUENCE</scope>
    <source>
        <tissue evidence="1">Shoot tissue taken approximately 20 cm above the soil surface</tissue>
    </source>
</reference>
<accession>A0A0A9HVY7</accession>
<name>A0A0A9HVY7_ARUDO</name>
<organism evidence="1">
    <name type="scientific">Arundo donax</name>
    <name type="common">Giant reed</name>
    <name type="synonym">Donax arundinaceus</name>
    <dbReference type="NCBI Taxonomy" id="35708"/>
    <lineage>
        <taxon>Eukaryota</taxon>
        <taxon>Viridiplantae</taxon>
        <taxon>Streptophyta</taxon>
        <taxon>Embryophyta</taxon>
        <taxon>Tracheophyta</taxon>
        <taxon>Spermatophyta</taxon>
        <taxon>Magnoliopsida</taxon>
        <taxon>Liliopsida</taxon>
        <taxon>Poales</taxon>
        <taxon>Poaceae</taxon>
        <taxon>PACMAD clade</taxon>
        <taxon>Arundinoideae</taxon>
        <taxon>Arundineae</taxon>
        <taxon>Arundo</taxon>
    </lineage>
</organism>